<organism evidence="3 4">
    <name type="scientific">Myceligenerans crystallogenes</name>
    <dbReference type="NCBI Taxonomy" id="316335"/>
    <lineage>
        <taxon>Bacteria</taxon>
        <taxon>Bacillati</taxon>
        <taxon>Actinomycetota</taxon>
        <taxon>Actinomycetes</taxon>
        <taxon>Micrococcales</taxon>
        <taxon>Promicromonosporaceae</taxon>
        <taxon>Myceligenerans</taxon>
    </lineage>
</organism>
<evidence type="ECO:0000313" key="3">
    <source>
        <dbReference type="EMBL" id="GAA1856550.1"/>
    </source>
</evidence>
<dbReference type="Proteomes" id="UP001501094">
    <property type="component" value="Unassembled WGS sequence"/>
</dbReference>
<feature type="region of interest" description="Disordered" evidence="1">
    <location>
        <begin position="1"/>
        <end position="75"/>
    </location>
</feature>
<sequence>MAPLDDSPRHATPRQARKAWDPRPLLSDLKAGVQAQLSRADVPGEGPDGAGVSTVAQPTVDAGMSDPAGSENARVGGSAMVHAPVAPDSAESRDKKNLRRAAEAAEAAAAQAAGAASQAAITAERAMSEAHAARTDAAAASRNVTAALGELSAAAEEISALHRTLQDVRERARREVLVAWGGAGVALLVAVVALLV</sequence>
<proteinExistence type="predicted"/>
<comment type="caution">
    <text evidence="3">The sequence shown here is derived from an EMBL/GenBank/DDBJ whole genome shotgun (WGS) entry which is preliminary data.</text>
</comment>
<dbReference type="RefSeq" id="WP_344100615.1">
    <property type="nucleotide sequence ID" value="NZ_BAAANL010000002.1"/>
</dbReference>
<keyword evidence="2" id="KW-0472">Membrane</keyword>
<gene>
    <name evidence="3" type="ORF">GCM10009751_12210</name>
</gene>
<evidence type="ECO:0000313" key="4">
    <source>
        <dbReference type="Proteomes" id="UP001501094"/>
    </source>
</evidence>
<name>A0ABN2NBX3_9MICO</name>
<keyword evidence="2" id="KW-0812">Transmembrane</keyword>
<dbReference type="EMBL" id="BAAANL010000002">
    <property type="protein sequence ID" value="GAA1856550.1"/>
    <property type="molecule type" value="Genomic_DNA"/>
</dbReference>
<reference evidence="3 4" key="1">
    <citation type="journal article" date="2019" name="Int. J. Syst. Evol. Microbiol.">
        <title>The Global Catalogue of Microorganisms (GCM) 10K type strain sequencing project: providing services to taxonomists for standard genome sequencing and annotation.</title>
        <authorList>
            <consortium name="The Broad Institute Genomics Platform"/>
            <consortium name="The Broad Institute Genome Sequencing Center for Infectious Disease"/>
            <person name="Wu L."/>
            <person name="Ma J."/>
        </authorList>
    </citation>
    <scope>NUCLEOTIDE SEQUENCE [LARGE SCALE GENOMIC DNA]</scope>
    <source>
        <strain evidence="3 4">JCM 14326</strain>
    </source>
</reference>
<accession>A0ABN2NBX3</accession>
<keyword evidence="2" id="KW-1133">Transmembrane helix</keyword>
<keyword evidence="4" id="KW-1185">Reference proteome</keyword>
<evidence type="ECO:0000256" key="1">
    <source>
        <dbReference type="SAM" id="MobiDB-lite"/>
    </source>
</evidence>
<protein>
    <submittedName>
        <fullName evidence="3">Uncharacterized protein</fullName>
    </submittedName>
</protein>
<feature type="transmembrane region" description="Helical" evidence="2">
    <location>
        <begin position="176"/>
        <end position="195"/>
    </location>
</feature>
<evidence type="ECO:0000256" key="2">
    <source>
        <dbReference type="SAM" id="Phobius"/>
    </source>
</evidence>